<reference evidence="9 10" key="1">
    <citation type="submission" date="2020-06" db="EMBL/GenBank/DDBJ databases">
        <title>Whole-genome sequence of Allochromatium humboldtianum DSM 21881, type strain.</title>
        <authorList>
            <person name="Kyndt J.A."/>
            <person name="Meyer T.E."/>
        </authorList>
    </citation>
    <scope>NUCLEOTIDE SEQUENCE [LARGE SCALE GENOMIC DNA]</scope>
    <source>
        <strain evidence="9 10">DSM 21881</strain>
    </source>
</reference>
<gene>
    <name evidence="9" type="ORF">HW932_03615</name>
</gene>
<evidence type="ECO:0000256" key="4">
    <source>
        <dbReference type="ARBA" id="ARBA00022692"/>
    </source>
</evidence>
<feature type="transmembrane region" description="Helical" evidence="8">
    <location>
        <begin position="207"/>
        <end position="229"/>
    </location>
</feature>
<keyword evidence="2" id="KW-1003">Cell membrane</keyword>
<feature type="transmembrane region" description="Helical" evidence="8">
    <location>
        <begin position="179"/>
        <end position="201"/>
    </location>
</feature>
<dbReference type="GO" id="GO:0016758">
    <property type="term" value="F:hexosyltransferase activity"/>
    <property type="evidence" value="ECO:0007669"/>
    <property type="project" value="InterPro"/>
</dbReference>
<evidence type="ECO:0000313" key="9">
    <source>
        <dbReference type="EMBL" id="NVZ08343.1"/>
    </source>
</evidence>
<protein>
    <submittedName>
        <fullName evidence="9">DUF2029 domain-containing protein</fullName>
    </submittedName>
</protein>
<sequence>MIKGLKTGEWVTTSRLRVYPRLFLAVFVAIALIVVVFRTGTLDAARKPLGTDFLSFWSASNLLWQGRPEAAYDHSALMAIEQSVAGPDAPLYTWLYPPMAFLVVAPLAMLSYLPSLLAWSTLTWLGYLTALWRLLPDRRALLAMLAFPAAFINLGHGQNGFLSAALLGWGLMLVPKRPWLGGVLLGLLVYKPQLGLLLPLALAAAGYWRAILSATLTVMTSAMLTWMLWGTEVWSAFLAKSGYSLQMLQEGLVPWHKMISTFAAARLLGASVYTAWMFQIAVGSIVALAVWWIWRGGAPYLVKIAVLATGTLLVAPLALDYDATVLGLALAALVADGLQRGFLSWEISILAFAWLTPFAWRPLTEMTDIPFGWMTVLLLVWTGMRRSTG</sequence>
<comment type="similarity">
    <text evidence="7">Belongs to the glycosyltransferase 87 family.</text>
</comment>
<keyword evidence="4 8" id="KW-0812">Transmembrane</keyword>
<keyword evidence="5 8" id="KW-1133">Transmembrane helix</keyword>
<feature type="transmembrane region" description="Helical" evidence="8">
    <location>
        <begin position="21"/>
        <end position="40"/>
    </location>
</feature>
<comment type="subcellular location">
    <subcellularLocation>
        <location evidence="1">Cell membrane</location>
        <topology evidence="1">Multi-pass membrane protein</topology>
    </subcellularLocation>
</comment>
<name>A0A850RGX5_9GAMM</name>
<evidence type="ECO:0000256" key="2">
    <source>
        <dbReference type="ARBA" id="ARBA00022475"/>
    </source>
</evidence>
<dbReference type="RefSeq" id="WP_176975125.1">
    <property type="nucleotide sequence ID" value="NZ_JABZEO010000002.1"/>
</dbReference>
<evidence type="ECO:0000256" key="3">
    <source>
        <dbReference type="ARBA" id="ARBA00022679"/>
    </source>
</evidence>
<accession>A0A850RGX5</accession>
<dbReference type="Pfam" id="PF09594">
    <property type="entry name" value="GT87"/>
    <property type="match status" value="1"/>
</dbReference>
<comment type="caution">
    <text evidence="9">The sequence shown here is derived from an EMBL/GenBank/DDBJ whole genome shotgun (WGS) entry which is preliminary data.</text>
</comment>
<dbReference type="GO" id="GO:0005886">
    <property type="term" value="C:plasma membrane"/>
    <property type="evidence" value="ECO:0007669"/>
    <property type="project" value="UniProtKB-SubCell"/>
</dbReference>
<feature type="transmembrane region" description="Helical" evidence="8">
    <location>
        <begin position="267"/>
        <end position="294"/>
    </location>
</feature>
<keyword evidence="6 8" id="KW-0472">Membrane</keyword>
<dbReference type="EMBL" id="JABZEO010000002">
    <property type="protein sequence ID" value="NVZ08343.1"/>
    <property type="molecule type" value="Genomic_DNA"/>
</dbReference>
<feature type="transmembrane region" description="Helical" evidence="8">
    <location>
        <begin position="91"/>
        <end position="109"/>
    </location>
</feature>
<proteinExistence type="inferred from homology"/>
<evidence type="ECO:0000256" key="5">
    <source>
        <dbReference type="ARBA" id="ARBA00022989"/>
    </source>
</evidence>
<dbReference type="Proteomes" id="UP000592294">
    <property type="component" value="Unassembled WGS sequence"/>
</dbReference>
<evidence type="ECO:0000256" key="7">
    <source>
        <dbReference type="ARBA" id="ARBA00024033"/>
    </source>
</evidence>
<evidence type="ECO:0000256" key="8">
    <source>
        <dbReference type="SAM" id="Phobius"/>
    </source>
</evidence>
<feature type="transmembrane region" description="Helical" evidence="8">
    <location>
        <begin position="342"/>
        <end position="360"/>
    </location>
</feature>
<feature type="transmembrane region" description="Helical" evidence="8">
    <location>
        <begin position="300"/>
        <end position="321"/>
    </location>
</feature>
<keyword evidence="10" id="KW-1185">Reference proteome</keyword>
<evidence type="ECO:0000256" key="1">
    <source>
        <dbReference type="ARBA" id="ARBA00004651"/>
    </source>
</evidence>
<organism evidence="9 10">
    <name type="scientific">Allochromatium humboldtianum</name>
    <dbReference type="NCBI Taxonomy" id="504901"/>
    <lineage>
        <taxon>Bacteria</taxon>
        <taxon>Pseudomonadati</taxon>
        <taxon>Pseudomonadota</taxon>
        <taxon>Gammaproteobacteria</taxon>
        <taxon>Chromatiales</taxon>
        <taxon>Chromatiaceae</taxon>
        <taxon>Allochromatium</taxon>
    </lineage>
</organism>
<feature type="transmembrane region" description="Helical" evidence="8">
    <location>
        <begin position="141"/>
        <end position="167"/>
    </location>
</feature>
<evidence type="ECO:0000313" key="10">
    <source>
        <dbReference type="Proteomes" id="UP000592294"/>
    </source>
</evidence>
<dbReference type="AlphaFoldDB" id="A0A850RGX5"/>
<dbReference type="InterPro" id="IPR018584">
    <property type="entry name" value="GT87"/>
</dbReference>
<evidence type="ECO:0000256" key="6">
    <source>
        <dbReference type="ARBA" id="ARBA00023136"/>
    </source>
</evidence>
<keyword evidence="3" id="KW-0808">Transferase</keyword>